<evidence type="ECO:0000256" key="6">
    <source>
        <dbReference type="ARBA" id="ARBA00023136"/>
    </source>
</evidence>
<keyword evidence="4 8" id="KW-1133">Transmembrane helix</keyword>
<keyword evidence="6 8" id="KW-0472">Membrane</keyword>
<feature type="repeat" description="ANK" evidence="7">
    <location>
        <begin position="23"/>
        <end position="55"/>
    </location>
</feature>
<dbReference type="Pfam" id="PF13962">
    <property type="entry name" value="PGG"/>
    <property type="match status" value="1"/>
</dbReference>
<dbReference type="Pfam" id="PF12796">
    <property type="entry name" value="Ank_2"/>
    <property type="match status" value="3"/>
</dbReference>
<evidence type="ECO:0000256" key="7">
    <source>
        <dbReference type="PROSITE-ProRule" id="PRU00023"/>
    </source>
</evidence>
<dbReference type="Pfam" id="PF00023">
    <property type="entry name" value="Ank"/>
    <property type="match status" value="1"/>
</dbReference>
<dbReference type="PROSITE" id="PS50088">
    <property type="entry name" value="ANK_REPEAT"/>
    <property type="match status" value="3"/>
</dbReference>
<keyword evidence="2 8" id="KW-0812">Transmembrane</keyword>
<dbReference type="SMART" id="SM00248">
    <property type="entry name" value="ANK"/>
    <property type="match status" value="8"/>
</dbReference>
<accession>A0AA88UHA2</accession>
<organism evidence="10 11">
    <name type="scientific">Escallonia rubra</name>
    <dbReference type="NCBI Taxonomy" id="112253"/>
    <lineage>
        <taxon>Eukaryota</taxon>
        <taxon>Viridiplantae</taxon>
        <taxon>Streptophyta</taxon>
        <taxon>Embryophyta</taxon>
        <taxon>Tracheophyta</taxon>
        <taxon>Spermatophyta</taxon>
        <taxon>Magnoliopsida</taxon>
        <taxon>eudicotyledons</taxon>
        <taxon>Gunneridae</taxon>
        <taxon>Pentapetalae</taxon>
        <taxon>asterids</taxon>
        <taxon>campanulids</taxon>
        <taxon>Escalloniales</taxon>
        <taxon>Escalloniaceae</taxon>
        <taxon>Escallonia</taxon>
    </lineage>
</organism>
<dbReference type="Proteomes" id="UP001187471">
    <property type="component" value="Unassembled WGS sequence"/>
</dbReference>
<feature type="transmembrane region" description="Helical" evidence="8">
    <location>
        <begin position="374"/>
        <end position="396"/>
    </location>
</feature>
<dbReference type="SUPFAM" id="SSF48403">
    <property type="entry name" value="Ankyrin repeat"/>
    <property type="match status" value="1"/>
</dbReference>
<dbReference type="AlphaFoldDB" id="A0AA88UHA2"/>
<keyword evidence="3" id="KW-0677">Repeat</keyword>
<evidence type="ECO:0000259" key="9">
    <source>
        <dbReference type="Pfam" id="PF13962"/>
    </source>
</evidence>
<comment type="subcellular location">
    <subcellularLocation>
        <location evidence="1">Membrane</location>
        <topology evidence="1">Multi-pass membrane protein</topology>
    </subcellularLocation>
</comment>
<dbReference type="GO" id="GO:0005886">
    <property type="term" value="C:plasma membrane"/>
    <property type="evidence" value="ECO:0007669"/>
    <property type="project" value="TreeGrafter"/>
</dbReference>
<evidence type="ECO:0000256" key="5">
    <source>
        <dbReference type="ARBA" id="ARBA00023043"/>
    </source>
</evidence>
<dbReference type="InterPro" id="IPR002110">
    <property type="entry name" value="Ankyrin_rpt"/>
</dbReference>
<gene>
    <name evidence="10" type="ORF">RJ640_004620</name>
</gene>
<evidence type="ECO:0000313" key="10">
    <source>
        <dbReference type="EMBL" id="KAK2984795.1"/>
    </source>
</evidence>
<feature type="transmembrane region" description="Helical" evidence="8">
    <location>
        <begin position="448"/>
        <end position="473"/>
    </location>
</feature>
<sequence>MIGVGSFVVGNRSPSLLAQPNLDGDTPLHVAAGKGQFPMVNFLVAKILSSSQRDIDDIRNGGVALLRRGNSGNNTILHEAVRNHQLKVVDLLLNVDPGLACFVNNAGESPLYLAARDGMLEIVNRILILSTYAHGGSDGQNALHAAIAEGHFGNANIIEALLRAEPQLIQETDHQGRTSLHYAVRLGDNWTARRLLELDASTAYALDKDGQSSLHIAASKGHTKLMKEIIQHSPDSGELVDLIGRNALHVAILEGKVNVIRFVLETKELEGLINQADYDGNTPLHMATMGRKSWILRLLIWDGRADRRAKNKSGKTAIDESIGEHFAGVSGAPVSGISRQLGFPQVTGGKLSPNEDQEPAAATLQTYKKMGHTVLMVATLIATVTYAAAFTMPGGYNNDVGPERGLALLRTSKPFEWFIISNSLAMAFSTAAVCVIFCGAVVGRNSYVYYFASSVVLTYIATIATAVAFGAGLRAAIPDQRFIYISEHTIGLAVHTNQDLLPFIA</sequence>
<dbReference type="InterPro" id="IPR026961">
    <property type="entry name" value="PGG_dom"/>
</dbReference>
<dbReference type="EMBL" id="JAVXUO010001214">
    <property type="protein sequence ID" value="KAK2984795.1"/>
    <property type="molecule type" value="Genomic_DNA"/>
</dbReference>
<proteinExistence type="predicted"/>
<evidence type="ECO:0000256" key="2">
    <source>
        <dbReference type="ARBA" id="ARBA00022692"/>
    </source>
</evidence>
<evidence type="ECO:0000313" key="11">
    <source>
        <dbReference type="Proteomes" id="UP001187471"/>
    </source>
</evidence>
<evidence type="ECO:0000256" key="4">
    <source>
        <dbReference type="ARBA" id="ARBA00022989"/>
    </source>
</evidence>
<evidence type="ECO:0000256" key="8">
    <source>
        <dbReference type="SAM" id="Phobius"/>
    </source>
</evidence>
<feature type="domain" description="PGG" evidence="9">
    <location>
        <begin position="366"/>
        <end position="473"/>
    </location>
</feature>
<dbReference type="Gene3D" id="1.25.40.20">
    <property type="entry name" value="Ankyrin repeat-containing domain"/>
    <property type="match status" value="3"/>
</dbReference>
<dbReference type="PROSITE" id="PS50297">
    <property type="entry name" value="ANK_REP_REGION"/>
    <property type="match status" value="3"/>
</dbReference>
<evidence type="ECO:0000256" key="3">
    <source>
        <dbReference type="ARBA" id="ARBA00022737"/>
    </source>
</evidence>
<dbReference type="PANTHER" id="PTHR24186">
    <property type="entry name" value="PROTEIN PHOSPHATASE 1 REGULATORY SUBUNIT"/>
    <property type="match status" value="1"/>
</dbReference>
<feature type="repeat" description="ANK" evidence="7">
    <location>
        <begin position="209"/>
        <end position="235"/>
    </location>
</feature>
<keyword evidence="5 7" id="KW-0040">ANK repeat</keyword>
<feature type="transmembrane region" description="Helical" evidence="8">
    <location>
        <begin position="417"/>
        <end position="442"/>
    </location>
</feature>
<name>A0AA88UHA2_9ASTE</name>
<dbReference type="InterPro" id="IPR036770">
    <property type="entry name" value="Ankyrin_rpt-contain_sf"/>
</dbReference>
<protein>
    <recommendedName>
        <fullName evidence="9">PGG domain-containing protein</fullName>
    </recommendedName>
</protein>
<feature type="repeat" description="ANK" evidence="7">
    <location>
        <begin position="279"/>
        <end position="303"/>
    </location>
</feature>
<keyword evidence="11" id="KW-1185">Reference proteome</keyword>
<reference evidence="10" key="1">
    <citation type="submission" date="2022-12" db="EMBL/GenBank/DDBJ databases">
        <title>Draft genome assemblies for two species of Escallonia (Escalloniales).</title>
        <authorList>
            <person name="Chanderbali A."/>
            <person name="Dervinis C."/>
            <person name="Anghel I."/>
            <person name="Soltis D."/>
            <person name="Soltis P."/>
            <person name="Zapata F."/>
        </authorList>
    </citation>
    <scope>NUCLEOTIDE SEQUENCE</scope>
    <source>
        <strain evidence="10">UCBG92.1500</strain>
        <tissue evidence="10">Leaf</tissue>
    </source>
</reference>
<evidence type="ECO:0000256" key="1">
    <source>
        <dbReference type="ARBA" id="ARBA00004141"/>
    </source>
</evidence>
<dbReference type="PANTHER" id="PTHR24186:SF46">
    <property type="entry name" value="PROTEIN ACCELERATED CELL DEATH 6-LIKE"/>
    <property type="match status" value="1"/>
</dbReference>
<comment type="caution">
    <text evidence="10">The sequence shown here is derived from an EMBL/GenBank/DDBJ whole genome shotgun (WGS) entry which is preliminary data.</text>
</comment>